<evidence type="ECO:0000256" key="3">
    <source>
        <dbReference type="ARBA" id="ARBA00022692"/>
    </source>
</evidence>
<evidence type="ECO:0000256" key="1">
    <source>
        <dbReference type="ARBA" id="ARBA00004167"/>
    </source>
</evidence>
<keyword evidence="6" id="KW-0472">Membrane</keyword>
<gene>
    <name evidence="14" type="ORF">V8G54_025288</name>
</gene>
<dbReference type="PANTHER" id="PTHR32444">
    <property type="entry name" value="BULB-TYPE LECTIN DOMAIN-CONTAINING PROTEIN"/>
    <property type="match status" value="1"/>
</dbReference>
<dbReference type="Pfam" id="PF00954">
    <property type="entry name" value="S_locus_glycop"/>
    <property type="match status" value="1"/>
</dbReference>
<dbReference type="InterPro" id="IPR000858">
    <property type="entry name" value="S_locus_glycoprot_dom"/>
</dbReference>
<name>A0AAQ3N7S1_VIGMU</name>
<dbReference type="PROSITE" id="PS50948">
    <property type="entry name" value="PAN"/>
    <property type="match status" value="1"/>
</dbReference>
<reference evidence="14 15" key="1">
    <citation type="journal article" date="2023" name="Life. Sci Alliance">
        <title>Evolutionary insights into 3D genome organization and epigenetic landscape of Vigna mungo.</title>
        <authorList>
            <person name="Junaid A."/>
            <person name="Singh B."/>
            <person name="Bhatia S."/>
        </authorList>
    </citation>
    <scope>NUCLEOTIDE SEQUENCE [LARGE SCALE GENOMIC DNA]</scope>
    <source>
        <strain evidence="14">Urdbean</strain>
    </source>
</reference>
<dbReference type="SMART" id="SM00473">
    <property type="entry name" value="PAN_AP"/>
    <property type="match status" value="1"/>
</dbReference>
<accession>A0AAQ3N7S1</accession>
<evidence type="ECO:0000256" key="4">
    <source>
        <dbReference type="ARBA" id="ARBA00022729"/>
    </source>
</evidence>
<keyword evidence="5" id="KW-1133">Transmembrane helix</keyword>
<keyword evidence="3" id="KW-0812">Transmembrane</keyword>
<comment type="catalytic activity">
    <reaction evidence="10">
        <text>L-seryl-[protein] + ATP = O-phospho-L-seryl-[protein] + ADP + H(+)</text>
        <dbReference type="Rhea" id="RHEA:17989"/>
        <dbReference type="Rhea" id="RHEA-COMP:9863"/>
        <dbReference type="Rhea" id="RHEA-COMP:11604"/>
        <dbReference type="ChEBI" id="CHEBI:15378"/>
        <dbReference type="ChEBI" id="CHEBI:29999"/>
        <dbReference type="ChEBI" id="CHEBI:30616"/>
        <dbReference type="ChEBI" id="CHEBI:83421"/>
        <dbReference type="ChEBI" id="CHEBI:456216"/>
        <dbReference type="EC" id="2.7.11.1"/>
    </reaction>
</comment>
<dbReference type="SUPFAM" id="SSF56112">
    <property type="entry name" value="Protein kinase-like (PK-like)"/>
    <property type="match status" value="1"/>
</dbReference>
<comment type="catalytic activity">
    <reaction evidence="9">
        <text>L-threonyl-[protein] + ATP = O-phospho-L-threonyl-[protein] + ADP + H(+)</text>
        <dbReference type="Rhea" id="RHEA:46608"/>
        <dbReference type="Rhea" id="RHEA-COMP:11060"/>
        <dbReference type="Rhea" id="RHEA-COMP:11605"/>
        <dbReference type="ChEBI" id="CHEBI:15378"/>
        <dbReference type="ChEBI" id="CHEBI:30013"/>
        <dbReference type="ChEBI" id="CHEBI:30616"/>
        <dbReference type="ChEBI" id="CHEBI:61977"/>
        <dbReference type="ChEBI" id="CHEBI:456216"/>
        <dbReference type="EC" id="2.7.11.1"/>
    </reaction>
</comment>
<evidence type="ECO:0000256" key="2">
    <source>
        <dbReference type="ARBA" id="ARBA00012513"/>
    </source>
</evidence>
<evidence type="ECO:0000256" key="5">
    <source>
        <dbReference type="ARBA" id="ARBA00022989"/>
    </source>
</evidence>
<dbReference type="GO" id="GO:0004674">
    <property type="term" value="F:protein serine/threonine kinase activity"/>
    <property type="evidence" value="ECO:0007669"/>
    <property type="project" value="UniProtKB-EC"/>
</dbReference>
<dbReference type="InterPro" id="IPR011009">
    <property type="entry name" value="Kinase-like_dom_sf"/>
</dbReference>
<dbReference type="Pfam" id="PF08276">
    <property type="entry name" value="PAN_2"/>
    <property type="match status" value="1"/>
</dbReference>
<dbReference type="Proteomes" id="UP001374535">
    <property type="component" value="Chromosome 7"/>
</dbReference>
<keyword evidence="15" id="KW-1185">Reference proteome</keyword>
<dbReference type="PANTHER" id="PTHR32444:SF235">
    <property type="entry name" value="OS01G0783900 PROTEIN"/>
    <property type="match status" value="1"/>
</dbReference>
<dbReference type="InterPro" id="IPR021820">
    <property type="entry name" value="S-locus_recpt_kinase_C"/>
</dbReference>
<feature type="domain" description="EGF-like" evidence="12">
    <location>
        <begin position="155"/>
        <end position="191"/>
    </location>
</feature>
<evidence type="ECO:0000256" key="7">
    <source>
        <dbReference type="ARBA" id="ARBA00023157"/>
    </source>
</evidence>
<dbReference type="GO" id="GO:0016020">
    <property type="term" value="C:membrane"/>
    <property type="evidence" value="ECO:0007669"/>
    <property type="project" value="UniProtKB-SubCell"/>
</dbReference>
<dbReference type="PROSITE" id="PS50026">
    <property type="entry name" value="EGF_3"/>
    <property type="match status" value="1"/>
</dbReference>
<protein>
    <recommendedName>
        <fullName evidence="2">non-specific serine/threonine protein kinase</fullName>
        <ecNumber evidence="2">2.7.11.1</ecNumber>
    </recommendedName>
</protein>
<comment type="caution">
    <text evidence="11">Lacks conserved residue(s) required for the propagation of feature annotation.</text>
</comment>
<dbReference type="InterPro" id="IPR003609">
    <property type="entry name" value="Pan_app"/>
</dbReference>
<dbReference type="EMBL" id="CP144694">
    <property type="protein sequence ID" value="WVZ04482.1"/>
    <property type="molecule type" value="Genomic_DNA"/>
</dbReference>
<keyword evidence="11" id="KW-0245">EGF-like domain</keyword>
<keyword evidence="4" id="KW-0732">Signal</keyword>
<comment type="subcellular location">
    <subcellularLocation>
        <location evidence="1">Membrane</location>
        <topology evidence="1">Single-pass membrane protein</topology>
    </subcellularLocation>
</comment>
<dbReference type="GO" id="GO:0048544">
    <property type="term" value="P:recognition of pollen"/>
    <property type="evidence" value="ECO:0007669"/>
    <property type="project" value="InterPro"/>
</dbReference>
<dbReference type="InterPro" id="IPR001480">
    <property type="entry name" value="Bulb-type_lectin_dom"/>
</dbReference>
<evidence type="ECO:0000259" key="12">
    <source>
        <dbReference type="PROSITE" id="PS50026"/>
    </source>
</evidence>
<evidence type="ECO:0000256" key="8">
    <source>
        <dbReference type="ARBA" id="ARBA00023180"/>
    </source>
</evidence>
<dbReference type="SUPFAM" id="SSF57414">
    <property type="entry name" value="Hairpin loop containing domain-like"/>
    <property type="match status" value="1"/>
</dbReference>
<dbReference type="EC" id="2.7.11.1" evidence="2"/>
<evidence type="ECO:0000313" key="15">
    <source>
        <dbReference type="Proteomes" id="UP001374535"/>
    </source>
</evidence>
<evidence type="ECO:0000313" key="14">
    <source>
        <dbReference type="EMBL" id="WVZ04482.1"/>
    </source>
</evidence>
<dbReference type="AlphaFoldDB" id="A0AAQ3N7S1"/>
<dbReference type="CDD" id="cd01098">
    <property type="entry name" value="PAN_AP_plant"/>
    <property type="match status" value="1"/>
</dbReference>
<dbReference type="InterPro" id="IPR036426">
    <property type="entry name" value="Bulb-type_lectin_dom_sf"/>
</dbReference>
<proteinExistence type="predicted"/>
<evidence type="ECO:0000259" key="13">
    <source>
        <dbReference type="PROSITE" id="PS50948"/>
    </source>
</evidence>
<evidence type="ECO:0000256" key="9">
    <source>
        <dbReference type="ARBA" id="ARBA00047899"/>
    </source>
</evidence>
<dbReference type="InterPro" id="IPR000742">
    <property type="entry name" value="EGF"/>
</dbReference>
<keyword evidence="7" id="KW-1015">Disulfide bond</keyword>
<evidence type="ECO:0000256" key="10">
    <source>
        <dbReference type="ARBA" id="ARBA00048679"/>
    </source>
</evidence>
<sequence length="425" mass="48072">MDSGNLIVSDEVGGQGDHQVKILWQSFANPTDTFLPGMKMDGNLALTSWRSYEDPAPGNYTFVHCQGENQFVIWKRSIKYWKSSVSSRFAGSYEMSPAISYLLSNFTLRVSPNDTVPFLTSALYRDTRLVMTHWGQLKYMKMDSEKVWLLVWVEPRDRCSVFNACGNFGSCNSKFDSMCKCLPGYKPNSIESWNAGDFSGGCSRKTNVCSGDATKATFLSLKMMKVGNPDAQFNAKNEEECKSECLNNCQCYAYSYESTQKDAVCWIWYEDLNNLEEEYEDGCDLHVRVAFSDIVEDRYCVTNYEVAEIVLLQNPLGTAVELVAWLLWKEGRELEFMDQTLSQTCNADECLKCVNVGLLCLQEDPNERPTMSNVVFMLGSESNTLPSPKEPAFVIRRCPSSRASTSSKLETFSRNELTVTIEHGR</sequence>
<dbReference type="Pfam" id="PF11883">
    <property type="entry name" value="DUF3403"/>
    <property type="match status" value="1"/>
</dbReference>
<organism evidence="14 15">
    <name type="scientific">Vigna mungo</name>
    <name type="common">Black gram</name>
    <name type="synonym">Phaseolus mungo</name>
    <dbReference type="NCBI Taxonomy" id="3915"/>
    <lineage>
        <taxon>Eukaryota</taxon>
        <taxon>Viridiplantae</taxon>
        <taxon>Streptophyta</taxon>
        <taxon>Embryophyta</taxon>
        <taxon>Tracheophyta</taxon>
        <taxon>Spermatophyta</taxon>
        <taxon>Magnoliopsida</taxon>
        <taxon>eudicotyledons</taxon>
        <taxon>Gunneridae</taxon>
        <taxon>Pentapetalae</taxon>
        <taxon>rosids</taxon>
        <taxon>fabids</taxon>
        <taxon>Fabales</taxon>
        <taxon>Fabaceae</taxon>
        <taxon>Papilionoideae</taxon>
        <taxon>50 kb inversion clade</taxon>
        <taxon>NPAAA clade</taxon>
        <taxon>indigoferoid/millettioid clade</taxon>
        <taxon>Phaseoleae</taxon>
        <taxon>Vigna</taxon>
    </lineage>
</organism>
<dbReference type="Gene3D" id="1.10.510.10">
    <property type="entry name" value="Transferase(Phosphotransferase) domain 1"/>
    <property type="match status" value="1"/>
</dbReference>
<keyword evidence="8" id="KW-0325">Glycoprotein</keyword>
<evidence type="ECO:0000256" key="11">
    <source>
        <dbReference type="PROSITE-ProRule" id="PRU00076"/>
    </source>
</evidence>
<evidence type="ECO:0000256" key="6">
    <source>
        <dbReference type="ARBA" id="ARBA00023136"/>
    </source>
</evidence>
<feature type="domain" description="Apple" evidence="13">
    <location>
        <begin position="209"/>
        <end position="283"/>
    </location>
</feature>
<dbReference type="SUPFAM" id="SSF51110">
    <property type="entry name" value="alpha-D-mannose-specific plant lectins"/>
    <property type="match status" value="1"/>
</dbReference>
<dbReference type="Pfam" id="PF01453">
    <property type="entry name" value="B_lectin"/>
    <property type="match status" value="1"/>
</dbReference>